<evidence type="ECO:0000256" key="1">
    <source>
        <dbReference type="ARBA" id="ARBA00004937"/>
    </source>
</evidence>
<gene>
    <name evidence="9" type="primary">zwf</name>
    <name evidence="9" type="ORF">KDA10_03205</name>
</gene>
<evidence type="ECO:0000259" key="8">
    <source>
        <dbReference type="Pfam" id="PF02781"/>
    </source>
</evidence>
<dbReference type="InterPro" id="IPR001282">
    <property type="entry name" value="G6P_DH"/>
</dbReference>
<dbReference type="SUPFAM" id="SSF51735">
    <property type="entry name" value="NAD(P)-binding Rossmann-fold domains"/>
    <property type="match status" value="1"/>
</dbReference>
<evidence type="ECO:0000256" key="4">
    <source>
        <dbReference type="ARBA" id="ARBA00022857"/>
    </source>
</evidence>
<feature type="domain" description="Glucose-6-phosphate dehydrogenase C-terminal" evidence="8">
    <location>
        <begin position="200"/>
        <end position="467"/>
    </location>
</feature>
<dbReference type="GO" id="GO:0009051">
    <property type="term" value="P:pentose-phosphate shunt, oxidative branch"/>
    <property type="evidence" value="ECO:0007669"/>
    <property type="project" value="TreeGrafter"/>
</dbReference>
<dbReference type="PRINTS" id="PR00079">
    <property type="entry name" value="G6PDHDRGNASE"/>
</dbReference>
<dbReference type="InterPro" id="IPR022674">
    <property type="entry name" value="G6P_DH_NAD-bd"/>
</dbReference>
<dbReference type="GO" id="GO:0005829">
    <property type="term" value="C:cytosol"/>
    <property type="evidence" value="ECO:0007669"/>
    <property type="project" value="TreeGrafter"/>
</dbReference>
<evidence type="ECO:0000313" key="9">
    <source>
        <dbReference type="EMBL" id="MCA9302335.1"/>
    </source>
</evidence>
<evidence type="ECO:0000256" key="2">
    <source>
        <dbReference type="ARBA" id="ARBA00009975"/>
    </source>
</evidence>
<dbReference type="GO" id="GO:0050661">
    <property type="term" value="F:NADP binding"/>
    <property type="evidence" value="ECO:0007669"/>
    <property type="project" value="InterPro"/>
</dbReference>
<accession>A0A955E0Z8</accession>
<dbReference type="PROSITE" id="PS00069">
    <property type="entry name" value="G6P_DEHYDROGENASE"/>
    <property type="match status" value="1"/>
</dbReference>
<dbReference type="PIRSF" id="PIRSF000110">
    <property type="entry name" value="G6PD"/>
    <property type="match status" value="1"/>
</dbReference>
<dbReference type="Pfam" id="PF00479">
    <property type="entry name" value="G6PD_N"/>
    <property type="match status" value="1"/>
</dbReference>
<dbReference type="Proteomes" id="UP000714817">
    <property type="component" value="Unassembled WGS sequence"/>
</dbReference>
<comment type="similarity">
    <text evidence="2">Belongs to the glucose-6-phosphate dehydrogenase family.</text>
</comment>
<dbReference type="AlphaFoldDB" id="A0A955E0Z8"/>
<reference evidence="9" key="1">
    <citation type="submission" date="2020-04" db="EMBL/GenBank/DDBJ databases">
        <authorList>
            <person name="Zhang T."/>
        </authorList>
    </citation>
    <scope>NUCLEOTIDE SEQUENCE</scope>
    <source>
        <strain evidence="9">HKST-UBA80</strain>
    </source>
</reference>
<organism evidence="9 10">
    <name type="scientific">candidate division WWE3 bacterium</name>
    <dbReference type="NCBI Taxonomy" id="2053526"/>
    <lineage>
        <taxon>Bacteria</taxon>
        <taxon>Katanobacteria</taxon>
    </lineage>
</organism>
<keyword evidence="6" id="KW-0119">Carbohydrate metabolism</keyword>
<evidence type="ECO:0000256" key="5">
    <source>
        <dbReference type="ARBA" id="ARBA00023002"/>
    </source>
</evidence>
<dbReference type="SUPFAM" id="SSF55347">
    <property type="entry name" value="Glyceraldehyde-3-phosphate dehydrogenase-like, C-terminal domain"/>
    <property type="match status" value="1"/>
</dbReference>
<keyword evidence="5" id="KW-0560">Oxidoreductase</keyword>
<evidence type="ECO:0000259" key="7">
    <source>
        <dbReference type="Pfam" id="PF00479"/>
    </source>
</evidence>
<dbReference type="InterPro" id="IPR019796">
    <property type="entry name" value="G6P_DH_AS"/>
</dbReference>
<keyword evidence="4" id="KW-0521">NADP</keyword>
<dbReference type="Gene3D" id="3.30.360.10">
    <property type="entry name" value="Dihydrodipicolinate Reductase, domain 2"/>
    <property type="match status" value="1"/>
</dbReference>
<dbReference type="Pfam" id="PF02781">
    <property type="entry name" value="G6PD_C"/>
    <property type="match status" value="1"/>
</dbReference>
<dbReference type="InterPro" id="IPR036291">
    <property type="entry name" value="NAD(P)-bd_dom_sf"/>
</dbReference>
<proteinExistence type="inferred from homology"/>
<dbReference type="Gene3D" id="3.40.50.720">
    <property type="entry name" value="NAD(P)-binding Rossmann-like Domain"/>
    <property type="match status" value="1"/>
</dbReference>
<dbReference type="GO" id="GO:0006006">
    <property type="term" value="P:glucose metabolic process"/>
    <property type="evidence" value="ECO:0007669"/>
    <property type="project" value="UniProtKB-KW"/>
</dbReference>
<comment type="pathway">
    <text evidence="1">Carbohydrate degradation; pentose phosphate pathway; D-ribulose 5-phosphate from D-glucose 6-phosphate (oxidative stage): step 1/3.</text>
</comment>
<dbReference type="NCBIfam" id="TIGR00871">
    <property type="entry name" value="zwf"/>
    <property type="match status" value="1"/>
</dbReference>
<dbReference type="EMBL" id="JAGQNY010000012">
    <property type="protein sequence ID" value="MCA9302335.1"/>
    <property type="molecule type" value="Genomic_DNA"/>
</dbReference>
<dbReference type="PANTHER" id="PTHR23429">
    <property type="entry name" value="GLUCOSE-6-PHOSPHATE 1-DEHYDROGENASE G6PD"/>
    <property type="match status" value="1"/>
</dbReference>
<comment type="caution">
    <text evidence="9">The sequence shown here is derived from an EMBL/GenBank/DDBJ whole genome shotgun (WGS) entry which is preliminary data.</text>
</comment>
<name>A0A955E0Z8_UNCKA</name>
<evidence type="ECO:0000313" key="10">
    <source>
        <dbReference type="Proteomes" id="UP000714817"/>
    </source>
</evidence>
<sequence>MPEIKAPTNLILFGFTGDLVQKKVIPSLFHLYKEGRLPELFNVVGFSRRTLTVDEVQEIIFTSLENHPDLGKNARPQDMIAFAKKFQYISGDFVDQSSYTAMGNILGRVDESWSTCSNKLFHLAVPPKYYKEIFLQLKKSNLTKPCGADEGWTRVIVEKPFGRDLKTAKELDMLLGKLFKEEQIYRIDHYLGKEMMENILMFRFANNLLEPVWNSKHIEKIEVEVLEKTDIGSRGVFYDEVGALRDIGQNHLLQMLALVLMENPYKNGPRESLRTKRAKLLKELSKTKVNPNKNSYRGQYTGYTKTEGVDKQSFTETYFLLKTQVSNQTWQEMPIYIECGKSMEQTNKKIKVTFKPLNSFGHHNRLTIDLDGDDAGIYIDLWAKKPGLGLVPEKRTLSFSLCDNRDECTNNSEEYESLIYDCLEGNQMRFLTTDELQYMWKVVDPVLKSWQKQKHNGLKLYKKGTEQIRQDARARVGI</sequence>
<dbReference type="GO" id="GO:0004345">
    <property type="term" value="F:glucose-6-phosphate dehydrogenase activity"/>
    <property type="evidence" value="ECO:0007669"/>
    <property type="project" value="InterPro"/>
</dbReference>
<reference evidence="9" key="2">
    <citation type="journal article" date="2021" name="Microbiome">
        <title>Successional dynamics and alternative stable states in a saline activated sludge microbial community over 9 years.</title>
        <authorList>
            <person name="Wang Y."/>
            <person name="Ye J."/>
            <person name="Ju F."/>
            <person name="Liu L."/>
            <person name="Boyd J.A."/>
            <person name="Deng Y."/>
            <person name="Parks D.H."/>
            <person name="Jiang X."/>
            <person name="Yin X."/>
            <person name="Woodcroft B.J."/>
            <person name="Tyson G.W."/>
            <person name="Hugenholtz P."/>
            <person name="Polz M.F."/>
            <person name="Zhang T."/>
        </authorList>
    </citation>
    <scope>NUCLEOTIDE SEQUENCE</scope>
    <source>
        <strain evidence="9">HKST-UBA80</strain>
    </source>
</reference>
<evidence type="ECO:0000256" key="3">
    <source>
        <dbReference type="ARBA" id="ARBA00022526"/>
    </source>
</evidence>
<evidence type="ECO:0000256" key="6">
    <source>
        <dbReference type="ARBA" id="ARBA00023277"/>
    </source>
</evidence>
<feature type="domain" description="Glucose-6-phosphate dehydrogenase NAD-binding" evidence="7">
    <location>
        <begin position="11"/>
        <end position="198"/>
    </location>
</feature>
<dbReference type="PANTHER" id="PTHR23429:SF0">
    <property type="entry name" value="GLUCOSE-6-PHOSPHATE 1-DEHYDROGENASE"/>
    <property type="match status" value="1"/>
</dbReference>
<protein>
    <submittedName>
        <fullName evidence="9">Glucose-6-phosphate dehydrogenase</fullName>
    </submittedName>
</protein>
<keyword evidence="3" id="KW-0313">Glucose metabolism</keyword>
<dbReference type="InterPro" id="IPR022675">
    <property type="entry name" value="G6P_DH_C"/>
</dbReference>